<dbReference type="InterPro" id="IPR003784">
    <property type="entry name" value="BioY"/>
</dbReference>
<reference evidence="10 11" key="1">
    <citation type="submission" date="2024-09" db="EMBL/GenBank/DDBJ databases">
        <authorList>
            <person name="Sun Q."/>
            <person name="Mori K."/>
        </authorList>
    </citation>
    <scope>NUCLEOTIDE SEQUENCE [LARGE SCALE GENOMIC DNA]</scope>
    <source>
        <strain evidence="10 11">CCM 7228</strain>
    </source>
</reference>
<dbReference type="Pfam" id="PF02632">
    <property type="entry name" value="BioY"/>
    <property type="match status" value="1"/>
</dbReference>
<evidence type="ECO:0000256" key="1">
    <source>
        <dbReference type="ARBA" id="ARBA00004651"/>
    </source>
</evidence>
<feature type="transmembrane region" description="Helical" evidence="9">
    <location>
        <begin position="78"/>
        <end position="103"/>
    </location>
</feature>
<keyword evidence="6 9" id="KW-1133">Transmembrane helix</keyword>
<comment type="similarity">
    <text evidence="2 8">Belongs to the BioY family.</text>
</comment>
<organism evidence="10 11">
    <name type="scientific">Metabacillus herbersteinensis</name>
    <dbReference type="NCBI Taxonomy" id="283816"/>
    <lineage>
        <taxon>Bacteria</taxon>
        <taxon>Bacillati</taxon>
        <taxon>Bacillota</taxon>
        <taxon>Bacilli</taxon>
        <taxon>Bacillales</taxon>
        <taxon>Bacillaceae</taxon>
        <taxon>Metabacillus</taxon>
    </lineage>
</organism>
<keyword evidence="4 8" id="KW-1003">Cell membrane</keyword>
<keyword evidence="3 8" id="KW-0813">Transport</keyword>
<accession>A0ABV6GJL9</accession>
<proteinExistence type="inferred from homology"/>
<evidence type="ECO:0000256" key="2">
    <source>
        <dbReference type="ARBA" id="ARBA00010692"/>
    </source>
</evidence>
<name>A0ABV6GJL9_9BACI</name>
<comment type="caution">
    <text evidence="10">The sequence shown here is derived from an EMBL/GenBank/DDBJ whole genome shotgun (WGS) entry which is preliminary data.</text>
</comment>
<dbReference type="RefSeq" id="WP_378937186.1">
    <property type="nucleotide sequence ID" value="NZ_JBHLVO010000023.1"/>
</dbReference>
<keyword evidence="5 9" id="KW-0812">Transmembrane</keyword>
<dbReference type="PIRSF" id="PIRSF016661">
    <property type="entry name" value="BioY"/>
    <property type="match status" value="1"/>
</dbReference>
<evidence type="ECO:0000256" key="4">
    <source>
        <dbReference type="ARBA" id="ARBA00022475"/>
    </source>
</evidence>
<evidence type="ECO:0000313" key="11">
    <source>
        <dbReference type="Proteomes" id="UP001589854"/>
    </source>
</evidence>
<feature type="transmembrane region" description="Helical" evidence="9">
    <location>
        <begin position="115"/>
        <end position="137"/>
    </location>
</feature>
<evidence type="ECO:0000313" key="10">
    <source>
        <dbReference type="EMBL" id="MFC0273658.1"/>
    </source>
</evidence>
<dbReference type="EMBL" id="JBHLVO010000023">
    <property type="protein sequence ID" value="MFC0273658.1"/>
    <property type="molecule type" value="Genomic_DNA"/>
</dbReference>
<evidence type="ECO:0000256" key="6">
    <source>
        <dbReference type="ARBA" id="ARBA00022989"/>
    </source>
</evidence>
<sequence length="179" mass="18620">MKTKEMMYVSLFTAIVAALGILPPVTLPFIPVPITAQTLGVMLAGTVLGARLGGLSLLVFLLLVIAGAPVLSGGRGGLGVIFGPSGGFILSWPISAFVIGLLIEKTVPHLNFIKVLGINIIAGILLVYLIGIPWIAVMTNISITQAAIGSAIFLPGDLIKAAIVSSFAPQLIKRLNLRK</sequence>
<evidence type="ECO:0000256" key="8">
    <source>
        <dbReference type="PIRNR" id="PIRNR016661"/>
    </source>
</evidence>
<evidence type="ECO:0000256" key="9">
    <source>
        <dbReference type="SAM" id="Phobius"/>
    </source>
</evidence>
<gene>
    <name evidence="10" type="ORF">ACFFIX_19895</name>
</gene>
<keyword evidence="7 8" id="KW-0472">Membrane</keyword>
<evidence type="ECO:0000256" key="7">
    <source>
        <dbReference type="ARBA" id="ARBA00023136"/>
    </source>
</evidence>
<dbReference type="Proteomes" id="UP001589854">
    <property type="component" value="Unassembled WGS sequence"/>
</dbReference>
<comment type="subcellular location">
    <subcellularLocation>
        <location evidence="1 8">Cell membrane</location>
        <topology evidence="1 8">Multi-pass membrane protein</topology>
    </subcellularLocation>
</comment>
<evidence type="ECO:0000256" key="5">
    <source>
        <dbReference type="ARBA" id="ARBA00022692"/>
    </source>
</evidence>
<protein>
    <recommendedName>
        <fullName evidence="8">Biotin transporter</fullName>
    </recommendedName>
</protein>
<evidence type="ECO:0000256" key="3">
    <source>
        <dbReference type="ARBA" id="ARBA00022448"/>
    </source>
</evidence>
<dbReference type="Gene3D" id="1.10.1760.20">
    <property type="match status" value="1"/>
</dbReference>
<feature type="transmembrane region" description="Helical" evidence="9">
    <location>
        <begin position="52"/>
        <end position="71"/>
    </location>
</feature>
<keyword evidence="11" id="KW-1185">Reference proteome</keyword>
<dbReference type="PANTHER" id="PTHR34295:SF4">
    <property type="entry name" value="BIOTIN TRANSPORTER BIOY-RELATED"/>
    <property type="match status" value="1"/>
</dbReference>
<dbReference type="PANTHER" id="PTHR34295">
    <property type="entry name" value="BIOTIN TRANSPORTER BIOY"/>
    <property type="match status" value="1"/>
</dbReference>